<accession>A0AAD7AK40</accession>
<protein>
    <submittedName>
        <fullName evidence="2">DnaJ domain-containing protein</fullName>
    </submittedName>
</protein>
<feature type="domain" description="J" evidence="1">
    <location>
        <begin position="7"/>
        <end position="77"/>
    </location>
</feature>
<dbReference type="SMART" id="SM00271">
    <property type="entry name" value="DnaJ"/>
    <property type="match status" value="1"/>
</dbReference>
<dbReference type="SUPFAM" id="SSF46565">
    <property type="entry name" value="Chaperone J-domain"/>
    <property type="match status" value="1"/>
</dbReference>
<name>A0AAD7AK40_9AGAR</name>
<proteinExistence type="predicted"/>
<evidence type="ECO:0000259" key="1">
    <source>
        <dbReference type="PROSITE" id="PS50076"/>
    </source>
</evidence>
<evidence type="ECO:0000313" key="2">
    <source>
        <dbReference type="EMBL" id="KAJ7359915.1"/>
    </source>
</evidence>
<dbReference type="PANTHER" id="PTHR43948">
    <property type="entry name" value="DNAJ HOMOLOG SUBFAMILY B"/>
    <property type="match status" value="1"/>
</dbReference>
<dbReference type="Pfam" id="PF00226">
    <property type="entry name" value="DnaJ"/>
    <property type="match status" value="1"/>
</dbReference>
<evidence type="ECO:0000313" key="3">
    <source>
        <dbReference type="Proteomes" id="UP001218218"/>
    </source>
</evidence>
<dbReference type="InterPro" id="IPR036869">
    <property type="entry name" value="J_dom_sf"/>
</dbReference>
<comment type="caution">
    <text evidence="2">The sequence shown here is derived from an EMBL/GenBank/DDBJ whole genome shotgun (WGS) entry which is preliminary data.</text>
</comment>
<dbReference type="InterPro" id="IPR001623">
    <property type="entry name" value="DnaJ_domain"/>
</dbReference>
<organism evidence="2 3">
    <name type="scientific">Mycena albidolilacea</name>
    <dbReference type="NCBI Taxonomy" id="1033008"/>
    <lineage>
        <taxon>Eukaryota</taxon>
        <taxon>Fungi</taxon>
        <taxon>Dikarya</taxon>
        <taxon>Basidiomycota</taxon>
        <taxon>Agaricomycotina</taxon>
        <taxon>Agaricomycetes</taxon>
        <taxon>Agaricomycetidae</taxon>
        <taxon>Agaricales</taxon>
        <taxon>Marasmiineae</taxon>
        <taxon>Mycenaceae</taxon>
        <taxon>Mycena</taxon>
    </lineage>
</organism>
<dbReference type="GO" id="GO:0051082">
    <property type="term" value="F:unfolded protein binding"/>
    <property type="evidence" value="ECO:0007669"/>
    <property type="project" value="TreeGrafter"/>
</dbReference>
<gene>
    <name evidence="2" type="ORF">DFH08DRAFT_953009</name>
</gene>
<sequence length="185" mass="20855">MVRRVPNYYKVLNIKKYATEEEIRTAYKKEALRTHPDRMVYASAVQWQKAKDKFQAVGEAYYVLSDPDERWEYDARDRNVFFRMFGCGSGGTGGIFADADGIFADVFAEVTNLLPSSLRVSWVPFARNAGLGYIIADVEGAMVGAEVGTVLDRERDAAGRSVAAIFKDLEVKKRAEILRALERRV</sequence>
<dbReference type="Proteomes" id="UP001218218">
    <property type="component" value="Unassembled WGS sequence"/>
</dbReference>
<dbReference type="GO" id="GO:0044183">
    <property type="term" value="F:protein folding chaperone"/>
    <property type="evidence" value="ECO:0007669"/>
    <property type="project" value="TreeGrafter"/>
</dbReference>
<dbReference type="GO" id="GO:0005737">
    <property type="term" value="C:cytoplasm"/>
    <property type="evidence" value="ECO:0007669"/>
    <property type="project" value="TreeGrafter"/>
</dbReference>
<dbReference type="PRINTS" id="PR00625">
    <property type="entry name" value="JDOMAIN"/>
</dbReference>
<dbReference type="PROSITE" id="PS50076">
    <property type="entry name" value="DNAJ_2"/>
    <property type="match status" value="1"/>
</dbReference>
<dbReference type="Gene3D" id="1.10.287.110">
    <property type="entry name" value="DnaJ domain"/>
    <property type="match status" value="1"/>
</dbReference>
<reference evidence="2" key="1">
    <citation type="submission" date="2023-03" db="EMBL/GenBank/DDBJ databases">
        <title>Massive genome expansion in bonnet fungi (Mycena s.s.) driven by repeated elements and novel gene families across ecological guilds.</title>
        <authorList>
            <consortium name="Lawrence Berkeley National Laboratory"/>
            <person name="Harder C.B."/>
            <person name="Miyauchi S."/>
            <person name="Viragh M."/>
            <person name="Kuo A."/>
            <person name="Thoen E."/>
            <person name="Andreopoulos B."/>
            <person name="Lu D."/>
            <person name="Skrede I."/>
            <person name="Drula E."/>
            <person name="Henrissat B."/>
            <person name="Morin E."/>
            <person name="Kohler A."/>
            <person name="Barry K."/>
            <person name="LaButti K."/>
            <person name="Morin E."/>
            <person name="Salamov A."/>
            <person name="Lipzen A."/>
            <person name="Mereny Z."/>
            <person name="Hegedus B."/>
            <person name="Baldrian P."/>
            <person name="Stursova M."/>
            <person name="Weitz H."/>
            <person name="Taylor A."/>
            <person name="Grigoriev I.V."/>
            <person name="Nagy L.G."/>
            <person name="Martin F."/>
            <person name="Kauserud H."/>
        </authorList>
    </citation>
    <scope>NUCLEOTIDE SEQUENCE</scope>
    <source>
        <strain evidence="2">CBHHK002</strain>
    </source>
</reference>
<dbReference type="CDD" id="cd06257">
    <property type="entry name" value="DnaJ"/>
    <property type="match status" value="1"/>
</dbReference>
<dbReference type="EMBL" id="JARIHO010000006">
    <property type="protein sequence ID" value="KAJ7359915.1"/>
    <property type="molecule type" value="Genomic_DNA"/>
</dbReference>
<dbReference type="AlphaFoldDB" id="A0AAD7AK40"/>
<dbReference type="GO" id="GO:0005634">
    <property type="term" value="C:nucleus"/>
    <property type="evidence" value="ECO:0007669"/>
    <property type="project" value="TreeGrafter"/>
</dbReference>
<keyword evidence="3" id="KW-1185">Reference proteome</keyword>
<dbReference type="GO" id="GO:0051087">
    <property type="term" value="F:protein-folding chaperone binding"/>
    <property type="evidence" value="ECO:0007669"/>
    <property type="project" value="TreeGrafter"/>
</dbReference>
<dbReference type="PANTHER" id="PTHR43948:SF21">
    <property type="entry name" value="DNAJ DOMAIN-CONTAINING PROTEIN"/>
    <property type="match status" value="1"/>
</dbReference>